<comment type="caution">
    <text evidence="2">The sequence shown here is derived from an EMBL/GenBank/DDBJ whole genome shotgun (WGS) entry which is preliminary data.</text>
</comment>
<keyword evidence="1" id="KW-1133">Transmembrane helix</keyword>
<evidence type="ECO:0000256" key="1">
    <source>
        <dbReference type="SAM" id="Phobius"/>
    </source>
</evidence>
<sequence length="44" mass="5299">MPQSKLVFFLFGIRWLRRIRVLRLLFFASHPLVAKFLGVRGYFT</sequence>
<organism evidence="2 3">
    <name type="scientific">Campylobacter magnus</name>
    <dbReference type="NCBI Taxonomy" id="3026462"/>
    <lineage>
        <taxon>Bacteria</taxon>
        <taxon>Pseudomonadati</taxon>
        <taxon>Campylobacterota</taxon>
        <taxon>Epsilonproteobacteria</taxon>
        <taxon>Campylobacterales</taxon>
        <taxon>Campylobacteraceae</taxon>
        <taxon>Campylobacter</taxon>
    </lineage>
</organism>
<evidence type="ECO:0000313" key="2">
    <source>
        <dbReference type="EMBL" id="MDO2409442.1"/>
    </source>
</evidence>
<gene>
    <name evidence="2" type="ORF">Q2362_04925</name>
</gene>
<keyword evidence="1" id="KW-0472">Membrane</keyword>
<dbReference type="RefSeq" id="WP_302244313.1">
    <property type="nucleotide sequence ID" value="NZ_JAULJQ010000005.1"/>
</dbReference>
<name>A0ABT8T734_9BACT</name>
<feature type="transmembrane region" description="Helical" evidence="1">
    <location>
        <begin position="21"/>
        <end position="43"/>
    </location>
</feature>
<keyword evidence="3" id="KW-1185">Reference proteome</keyword>
<dbReference type="Proteomes" id="UP001171111">
    <property type="component" value="Unassembled WGS sequence"/>
</dbReference>
<keyword evidence="1" id="KW-0812">Transmembrane</keyword>
<proteinExistence type="predicted"/>
<evidence type="ECO:0000313" key="3">
    <source>
        <dbReference type="Proteomes" id="UP001171111"/>
    </source>
</evidence>
<reference evidence="2 3" key="1">
    <citation type="submission" date="2023-06" db="EMBL/GenBank/DDBJ databases">
        <title>Campylobacter magnum sp. nov., isolated from cecal contents of domestic pigs (Sus scrofa domesticus).</title>
        <authorList>
            <person name="Papic B."/>
            <person name="Gruntar I."/>
        </authorList>
    </citation>
    <scope>NUCLEOTIDE SEQUENCE [LARGE SCALE GENOMIC DNA]</scope>
    <source>
        <strain evidence="3">34484-21</strain>
    </source>
</reference>
<accession>A0ABT8T734</accession>
<protein>
    <submittedName>
        <fullName evidence="2">Uncharacterized protein</fullName>
    </submittedName>
</protein>
<dbReference type="EMBL" id="JAULJQ010000005">
    <property type="protein sequence ID" value="MDO2409442.1"/>
    <property type="molecule type" value="Genomic_DNA"/>
</dbReference>